<evidence type="ECO:0000313" key="3">
    <source>
        <dbReference type="EMBL" id="TFK28402.1"/>
    </source>
</evidence>
<dbReference type="PANTHER" id="PTHR10039:SF17">
    <property type="entry name" value="FUNGAL STAND N-TERMINAL GOODBYE DOMAIN-CONTAINING PROTEIN-RELATED"/>
    <property type="match status" value="1"/>
</dbReference>
<dbReference type="PANTHER" id="PTHR10039">
    <property type="entry name" value="AMELOGENIN"/>
    <property type="match status" value="1"/>
</dbReference>
<organism evidence="3 4">
    <name type="scientific">Coprinopsis marcescibilis</name>
    <name type="common">Agaric fungus</name>
    <name type="synonym">Psathyrella marcescibilis</name>
    <dbReference type="NCBI Taxonomy" id="230819"/>
    <lineage>
        <taxon>Eukaryota</taxon>
        <taxon>Fungi</taxon>
        <taxon>Dikarya</taxon>
        <taxon>Basidiomycota</taxon>
        <taxon>Agaricomycotina</taxon>
        <taxon>Agaricomycetes</taxon>
        <taxon>Agaricomycetidae</taxon>
        <taxon>Agaricales</taxon>
        <taxon>Agaricineae</taxon>
        <taxon>Psathyrellaceae</taxon>
        <taxon>Coprinopsis</taxon>
    </lineage>
</organism>
<accession>A0A5C3L6Y7</accession>
<dbReference type="InterPro" id="IPR056884">
    <property type="entry name" value="NPHP3-like_N"/>
</dbReference>
<keyword evidence="4" id="KW-1185">Reference proteome</keyword>
<gene>
    <name evidence="3" type="ORF">FA15DRAFT_691863</name>
</gene>
<evidence type="ECO:0000313" key="4">
    <source>
        <dbReference type="Proteomes" id="UP000307440"/>
    </source>
</evidence>
<name>A0A5C3L6Y7_COPMA</name>
<evidence type="ECO:0000256" key="1">
    <source>
        <dbReference type="ARBA" id="ARBA00022737"/>
    </source>
</evidence>
<dbReference type="EMBL" id="ML210156">
    <property type="protein sequence ID" value="TFK28402.1"/>
    <property type="molecule type" value="Genomic_DNA"/>
</dbReference>
<dbReference type="AlphaFoldDB" id="A0A5C3L6Y7"/>
<reference evidence="3 4" key="1">
    <citation type="journal article" date="2019" name="Nat. Ecol. Evol.">
        <title>Megaphylogeny resolves global patterns of mushroom evolution.</title>
        <authorList>
            <person name="Varga T."/>
            <person name="Krizsan K."/>
            <person name="Foldi C."/>
            <person name="Dima B."/>
            <person name="Sanchez-Garcia M."/>
            <person name="Sanchez-Ramirez S."/>
            <person name="Szollosi G.J."/>
            <person name="Szarkandi J.G."/>
            <person name="Papp V."/>
            <person name="Albert L."/>
            <person name="Andreopoulos W."/>
            <person name="Angelini C."/>
            <person name="Antonin V."/>
            <person name="Barry K.W."/>
            <person name="Bougher N.L."/>
            <person name="Buchanan P."/>
            <person name="Buyck B."/>
            <person name="Bense V."/>
            <person name="Catcheside P."/>
            <person name="Chovatia M."/>
            <person name="Cooper J."/>
            <person name="Damon W."/>
            <person name="Desjardin D."/>
            <person name="Finy P."/>
            <person name="Geml J."/>
            <person name="Haridas S."/>
            <person name="Hughes K."/>
            <person name="Justo A."/>
            <person name="Karasinski D."/>
            <person name="Kautmanova I."/>
            <person name="Kiss B."/>
            <person name="Kocsube S."/>
            <person name="Kotiranta H."/>
            <person name="LaButti K.M."/>
            <person name="Lechner B.E."/>
            <person name="Liimatainen K."/>
            <person name="Lipzen A."/>
            <person name="Lukacs Z."/>
            <person name="Mihaltcheva S."/>
            <person name="Morgado L.N."/>
            <person name="Niskanen T."/>
            <person name="Noordeloos M.E."/>
            <person name="Ohm R.A."/>
            <person name="Ortiz-Santana B."/>
            <person name="Ovrebo C."/>
            <person name="Racz N."/>
            <person name="Riley R."/>
            <person name="Savchenko A."/>
            <person name="Shiryaev A."/>
            <person name="Soop K."/>
            <person name="Spirin V."/>
            <person name="Szebenyi C."/>
            <person name="Tomsovsky M."/>
            <person name="Tulloss R.E."/>
            <person name="Uehling J."/>
            <person name="Grigoriev I.V."/>
            <person name="Vagvolgyi C."/>
            <person name="Papp T."/>
            <person name="Martin F.M."/>
            <person name="Miettinen O."/>
            <person name="Hibbett D.S."/>
            <person name="Nagy L.G."/>
        </authorList>
    </citation>
    <scope>NUCLEOTIDE SEQUENCE [LARGE SCALE GENOMIC DNA]</scope>
    <source>
        <strain evidence="3 4">CBS 121175</strain>
    </source>
</reference>
<dbReference type="Gene3D" id="3.40.50.300">
    <property type="entry name" value="P-loop containing nucleotide triphosphate hydrolases"/>
    <property type="match status" value="1"/>
</dbReference>
<dbReference type="InterPro" id="IPR027417">
    <property type="entry name" value="P-loop_NTPase"/>
</dbReference>
<dbReference type="STRING" id="230819.A0A5C3L6Y7"/>
<dbReference type="Pfam" id="PF24883">
    <property type="entry name" value="NPHP3_N"/>
    <property type="match status" value="1"/>
</dbReference>
<dbReference type="OrthoDB" id="3014077at2759"/>
<dbReference type="SUPFAM" id="SSF52540">
    <property type="entry name" value="P-loop containing nucleoside triphosphate hydrolases"/>
    <property type="match status" value="1"/>
</dbReference>
<keyword evidence="1" id="KW-0677">Repeat</keyword>
<proteinExistence type="predicted"/>
<dbReference type="Proteomes" id="UP000307440">
    <property type="component" value="Unassembled WGS sequence"/>
</dbReference>
<protein>
    <recommendedName>
        <fullName evidence="2">Nephrocystin 3-like N-terminal domain-containing protein</fullName>
    </recommendedName>
</protein>
<feature type="domain" description="Nephrocystin 3-like N-terminal" evidence="2">
    <location>
        <begin position="93"/>
        <end position="244"/>
    </location>
</feature>
<evidence type="ECO:0000259" key="2">
    <source>
        <dbReference type="Pfam" id="PF24883"/>
    </source>
</evidence>
<sequence length="634" mass="70239">MSILRDAKDTNVAGSAFAVAQGDGNVIHQTITTYRSGPDGIEILFKFISPDAIHDAEARFEAPRCHPETRIVVQEDIMTWGVPLAGAVQDPAFFLWLLGAAGTGKSAIQQTIAEKLDEKKIVAASFFFSHQFIDRDNEGKLAATLAYQIALNIPDVRPHVAAAVIDNPSVFTKSFEKQVEILILEPIALAIARDPSSLQYWPKLIIIDGLDECKGEDHRLSVLVTLHKCLASGRLPFRVALASRAELPMRDFFAPSGLGGSCTRIIELNESYNPGADIRLYLGSAFTLIRNKNKLELTWPPEAAIDKLVDNASGQFIYASTVVKFVSDETQQRPKEHLQLILDQAVISSAPYAALDATYTAILNKSVSPKESITTLRIALGIRLADFSRAGFCQLTASEIDSFLQLEPSHVERLFGRLHSLVIIPAGDAVKLKPYSLYHKSLRDFLAAPSRCGPELSVIPESIVERICAQILLSTGRLEKQQRCPESCPNFVHGDFCLVGKQQIIQFVEEDQGTRLHFHVPMHEALLNPDFNGSSLQESLLNLDAEAWVAERVRHRQHMQLQVMYYLVHNVVFGCSSVFQCGNICQRWREAILAKCANAGWDIPTFRKLRSLWAPPIGTTTSVPWRHALQLGSS</sequence>